<keyword evidence="3" id="KW-0238">DNA-binding</keyword>
<dbReference type="GeneID" id="63752935"/>
<evidence type="ECO:0000256" key="2">
    <source>
        <dbReference type="ARBA" id="ARBA00023015"/>
    </source>
</evidence>
<dbReference type="GO" id="GO:0008270">
    <property type="term" value="F:zinc ion binding"/>
    <property type="evidence" value="ECO:0007669"/>
    <property type="project" value="InterPro"/>
</dbReference>
<dbReference type="GO" id="GO:0005634">
    <property type="term" value="C:nucleus"/>
    <property type="evidence" value="ECO:0007669"/>
    <property type="project" value="UniProtKB-SubCell"/>
</dbReference>
<dbReference type="PROSITE" id="PS50048">
    <property type="entry name" value="ZN2_CY6_FUNGAL_2"/>
    <property type="match status" value="1"/>
</dbReference>
<evidence type="ECO:0000313" key="8">
    <source>
        <dbReference type="EMBL" id="OJJ41794.1"/>
    </source>
</evidence>
<dbReference type="Pfam" id="PF11951">
    <property type="entry name" value="Fungal_trans_2"/>
    <property type="match status" value="1"/>
</dbReference>
<dbReference type="SMART" id="SM00066">
    <property type="entry name" value="GAL4"/>
    <property type="match status" value="1"/>
</dbReference>
<keyword evidence="9" id="KW-1185">Reference proteome</keyword>
<protein>
    <recommendedName>
        <fullName evidence="7">Zn(2)-C6 fungal-type domain-containing protein</fullName>
    </recommendedName>
</protein>
<feature type="region of interest" description="Disordered" evidence="6">
    <location>
        <begin position="174"/>
        <end position="194"/>
    </location>
</feature>
<sequence>MRSRTGCLTCRTRKLKCDEQKPECTQCRKGGRECRPSEGIVFRHQQNASMNKDLEESSPGRGNLRGFYSYKNTFDKDSVWLDIPKHVIFVDNSDPYAEDLEATLGETEAALLAANAQSREWESNIRNSSVDGETHGLEALSTAAANDRFPYHSLGDHQSLATDSTPFSNVDIPASVSSGPSPMPPRSALPSATSPMSIASTGNNNINFLLNPSHSLSPPLDPGIPRTLERRSSSFTSRSGVSRSTIAELRADANAETDHKIAFLLRHYTEAPGLWMDLFDLGTYFASYVPVKALNNPLLKYAACAYAGKQLGRVKGVKASVGGNCSKHASMETWPDEIDWYWEGAKYYEKAIQLLMKELQPDEGPPPLSTPEAFGQWQAAELCEDAENPRKRRRRFSDSRFSNGVHSDEVLAAAAILSVYEFLDATGPAWNRHLSGVKSLLDVVQVGMMPVEQRSSPADAGFQPPKKSGLSKARKATFWNFARQDYLAAFINETHTRLNTDDLVLWTEAGLQIDNAGFVRPSNMYAAGYPEGDDVMREDLISNALIWILSKIVNFISAGDNVHLNNSNSIDTGPLGVSQQVLLERWYRLEAELDAWHSGLPDTFRPVARIEPSRLPNKPAEDDDVSSFPEVWHSIPMCAATMQHYHMARILLLINKPHESTSRRSTITNRLNSYRSIESEIRFHSREILGISMSRPDGTVRIHALQPLFVSGQCLTEPHERRMIIRLLRGIESDLGWATEYRVMQLLREWGWDEDPAALGVC</sequence>
<dbReference type="PROSITE" id="PS00463">
    <property type="entry name" value="ZN2_CY6_FUNGAL_1"/>
    <property type="match status" value="1"/>
</dbReference>
<dbReference type="RefSeq" id="XP_040695470.1">
    <property type="nucleotide sequence ID" value="XM_040837087.1"/>
</dbReference>
<dbReference type="CDD" id="cd00067">
    <property type="entry name" value="GAL4"/>
    <property type="match status" value="1"/>
</dbReference>
<evidence type="ECO:0000256" key="5">
    <source>
        <dbReference type="ARBA" id="ARBA00023242"/>
    </source>
</evidence>
<dbReference type="CDD" id="cd12148">
    <property type="entry name" value="fungal_TF_MHR"/>
    <property type="match status" value="1"/>
</dbReference>
<dbReference type="SUPFAM" id="SSF57701">
    <property type="entry name" value="Zn2/Cys6 DNA-binding domain"/>
    <property type="match status" value="1"/>
</dbReference>
<dbReference type="OrthoDB" id="5418899at2759"/>
<evidence type="ECO:0000256" key="3">
    <source>
        <dbReference type="ARBA" id="ARBA00023125"/>
    </source>
</evidence>
<feature type="domain" description="Zn(2)-C6 fungal-type" evidence="7">
    <location>
        <begin position="6"/>
        <end position="34"/>
    </location>
</feature>
<proteinExistence type="predicted"/>
<dbReference type="AlphaFoldDB" id="A0A1L9S3R8"/>
<evidence type="ECO:0000256" key="6">
    <source>
        <dbReference type="SAM" id="MobiDB-lite"/>
    </source>
</evidence>
<dbReference type="Pfam" id="PF00172">
    <property type="entry name" value="Zn_clus"/>
    <property type="match status" value="1"/>
</dbReference>
<dbReference type="GO" id="GO:0000976">
    <property type="term" value="F:transcription cis-regulatory region binding"/>
    <property type="evidence" value="ECO:0007669"/>
    <property type="project" value="TreeGrafter"/>
</dbReference>
<dbReference type="InterPro" id="IPR021858">
    <property type="entry name" value="Fun_TF"/>
</dbReference>
<dbReference type="GO" id="GO:0045944">
    <property type="term" value="P:positive regulation of transcription by RNA polymerase II"/>
    <property type="evidence" value="ECO:0007669"/>
    <property type="project" value="TreeGrafter"/>
</dbReference>
<accession>A0A1L9S3R8</accession>
<evidence type="ECO:0000259" key="7">
    <source>
        <dbReference type="PROSITE" id="PS50048"/>
    </source>
</evidence>
<dbReference type="GO" id="GO:0000981">
    <property type="term" value="F:DNA-binding transcription factor activity, RNA polymerase II-specific"/>
    <property type="evidence" value="ECO:0007669"/>
    <property type="project" value="InterPro"/>
</dbReference>
<evidence type="ECO:0000256" key="4">
    <source>
        <dbReference type="ARBA" id="ARBA00023163"/>
    </source>
</evidence>
<organism evidence="8 9">
    <name type="scientific">Aspergillus wentii DTO 134E9</name>
    <dbReference type="NCBI Taxonomy" id="1073089"/>
    <lineage>
        <taxon>Eukaryota</taxon>
        <taxon>Fungi</taxon>
        <taxon>Dikarya</taxon>
        <taxon>Ascomycota</taxon>
        <taxon>Pezizomycotina</taxon>
        <taxon>Eurotiomycetes</taxon>
        <taxon>Eurotiomycetidae</taxon>
        <taxon>Eurotiales</taxon>
        <taxon>Aspergillaceae</taxon>
        <taxon>Aspergillus</taxon>
        <taxon>Aspergillus subgen. Cremei</taxon>
    </lineage>
</organism>
<dbReference type="Gene3D" id="4.10.240.10">
    <property type="entry name" value="Zn(2)-C6 fungal-type DNA-binding domain"/>
    <property type="match status" value="1"/>
</dbReference>
<dbReference type="VEuPathDB" id="FungiDB:ASPWEDRAFT_48290"/>
<dbReference type="Proteomes" id="UP000184383">
    <property type="component" value="Unassembled WGS sequence"/>
</dbReference>
<dbReference type="PANTHER" id="PTHR37534:SF9">
    <property type="entry name" value="ZN(II)2CYS6 TRANSCRIPTION FACTOR (EUROFUNG)"/>
    <property type="match status" value="1"/>
</dbReference>
<name>A0A1L9S3R8_ASPWE</name>
<keyword evidence="4" id="KW-0804">Transcription</keyword>
<dbReference type="PANTHER" id="PTHR37534">
    <property type="entry name" value="TRANSCRIPTIONAL ACTIVATOR PROTEIN UGA3"/>
    <property type="match status" value="1"/>
</dbReference>
<dbReference type="EMBL" id="KV878209">
    <property type="protein sequence ID" value="OJJ41794.1"/>
    <property type="molecule type" value="Genomic_DNA"/>
</dbReference>
<reference evidence="9" key="1">
    <citation type="journal article" date="2017" name="Genome Biol.">
        <title>Comparative genomics reveals high biological diversity and specific adaptations in the industrially and medically important fungal genus Aspergillus.</title>
        <authorList>
            <person name="de Vries R.P."/>
            <person name="Riley R."/>
            <person name="Wiebenga A."/>
            <person name="Aguilar-Osorio G."/>
            <person name="Amillis S."/>
            <person name="Uchima C.A."/>
            <person name="Anderluh G."/>
            <person name="Asadollahi M."/>
            <person name="Askin M."/>
            <person name="Barry K."/>
            <person name="Battaglia E."/>
            <person name="Bayram O."/>
            <person name="Benocci T."/>
            <person name="Braus-Stromeyer S.A."/>
            <person name="Caldana C."/>
            <person name="Canovas D."/>
            <person name="Cerqueira G.C."/>
            <person name="Chen F."/>
            <person name="Chen W."/>
            <person name="Choi C."/>
            <person name="Clum A."/>
            <person name="Dos Santos R.A."/>
            <person name="Damasio A.R."/>
            <person name="Diallinas G."/>
            <person name="Emri T."/>
            <person name="Fekete E."/>
            <person name="Flipphi M."/>
            <person name="Freyberg S."/>
            <person name="Gallo A."/>
            <person name="Gournas C."/>
            <person name="Habgood R."/>
            <person name="Hainaut M."/>
            <person name="Harispe M.L."/>
            <person name="Henrissat B."/>
            <person name="Hilden K.S."/>
            <person name="Hope R."/>
            <person name="Hossain A."/>
            <person name="Karabika E."/>
            <person name="Karaffa L."/>
            <person name="Karanyi Z."/>
            <person name="Krasevec N."/>
            <person name="Kuo A."/>
            <person name="Kusch H."/>
            <person name="LaButti K."/>
            <person name="Lagendijk E.L."/>
            <person name="Lapidus A."/>
            <person name="Levasseur A."/>
            <person name="Lindquist E."/>
            <person name="Lipzen A."/>
            <person name="Logrieco A.F."/>
            <person name="MacCabe A."/>
            <person name="Maekelae M.R."/>
            <person name="Malavazi I."/>
            <person name="Melin P."/>
            <person name="Meyer V."/>
            <person name="Mielnichuk N."/>
            <person name="Miskei M."/>
            <person name="Molnar A.P."/>
            <person name="Mule G."/>
            <person name="Ngan C.Y."/>
            <person name="Orejas M."/>
            <person name="Orosz E."/>
            <person name="Ouedraogo J.P."/>
            <person name="Overkamp K.M."/>
            <person name="Park H.-S."/>
            <person name="Perrone G."/>
            <person name="Piumi F."/>
            <person name="Punt P.J."/>
            <person name="Ram A.F."/>
            <person name="Ramon A."/>
            <person name="Rauscher S."/>
            <person name="Record E."/>
            <person name="Riano-Pachon D.M."/>
            <person name="Robert V."/>
            <person name="Roehrig J."/>
            <person name="Ruller R."/>
            <person name="Salamov A."/>
            <person name="Salih N.S."/>
            <person name="Samson R.A."/>
            <person name="Sandor E."/>
            <person name="Sanguinetti M."/>
            <person name="Schuetze T."/>
            <person name="Sepcic K."/>
            <person name="Shelest E."/>
            <person name="Sherlock G."/>
            <person name="Sophianopoulou V."/>
            <person name="Squina F.M."/>
            <person name="Sun H."/>
            <person name="Susca A."/>
            <person name="Todd R.B."/>
            <person name="Tsang A."/>
            <person name="Unkles S.E."/>
            <person name="van de Wiele N."/>
            <person name="van Rossen-Uffink D."/>
            <person name="Oliveira J.V."/>
            <person name="Vesth T.C."/>
            <person name="Visser J."/>
            <person name="Yu J.-H."/>
            <person name="Zhou M."/>
            <person name="Andersen M.R."/>
            <person name="Archer D.B."/>
            <person name="Baker S.E."/>
            <person name="Benoit I."/>
            <person name="Brakhage A.A."/>
            <person name="Braus G.H."/>
            <person name="Fischer R."/>
            <person name="Frisvad J.C."/>
            <person name="Goldman G.H."/>
            <person name="Houbraken J."/>
            <person name="Oakley B."/>
            <person name="Pocsi I."/>
            <person name="Scazzocchio C."/>
            <person name="Seiboth B."/>
            <person name="vanKuyk P.A."/>
            <person name="Wortman J."/>
            <person name="Dyer P.S."/>
            <person name="Grigoriev I.V."/>
        </authorList>
    </citation>
    <scope>NUCLEOTIDE SEQUENCE [LARGE SCALE GENOMIC DNA]</scope>
    <source>
        <strain evidence="9">DTO 134E9</strain>
    </source>
</reference>
<keyword evidence="2" id="KW-0805">Transcription regulation</keyword>
<dbReference type="InterPro" id="IPR001138">
    <property type="entry name" value="Zn2Cys6_DnaBD"/>
</dbReference>
<comment type="subcellular location">
    <subcellularLocation>
        <location evidence="1">Nucleus</location>
    </subcellularLocation>
</comment>
<evidence type="ECO:0000313" key="9">
    <source>
        <dbReference type="Proteomes" id="UP000184383"/>
    </source>
</evidence>
<gene>
    <name evidence="8" type="ORF">ASPWEDRAFT_48290</name>
</gene>
<evidence type="ECO:0000256" key="1">
    <source>
        <dbReference type="ARBA" id="ARBA00004123"/>
    </source>
</evidence>
<keyword evidence="5" id="KW-0539">Nucleus</keyword>
<dbReference type="InterPro" id="IPR036864">
    <property type="entry name" value="Zn2-C6_fun-type_DNA-bd_sf"/>
</dbReference>